<gene>
    <name evidence="3" type="ORF">AZI86_08780</name>
</gene>
<dbReference type="PANTHER" id="PTHR38847">
    <property type="match status" value="1"/>
</dbReference>
<dbReference type="AlphaFoldDB" id="A0A150WRT8"/>
<dbReference type="InterPro" id="IPR025649">
    <property type="entry name" value="DUF4360"/>
</dbReference>
<evidence type="ECO:0000256" key="2">
    <source>
        <dbReference type="SAM" id="SignalP"/>
    </source>
</evidence>
<evidence type="ECO:0000256" key="1">
    <source>
        <dbReference type="SAM" id="MobiDB-lite"/>
    </source>
</evidence>
<dbReference type="EMBL" id="LUKE01000001">
    <property type="protein sequence ID" value="KYG67096.1"/>
    <property type="molecule type" value="Genomic_DNA"/>
</dbReference>
<keyword evidence="4" id="KW-1185">Reference proteome</keyword>
<proteinExistence type="predicted"/>
<keyword evidence="2" id="KW-0732">Signal</keyword>
<evidence type="ECO:0008006" key="5">
    <source>
        <dbReference type="Google" id="ProtNLM"/>
    </source>
</evidence>
<comment type="caution">
    <text evidence="3">The sequence shown here is derived from an EMBL/GenBank/DDBJ whole genome shotgun (WGS) entry which is preliminary data.</text>
</comment>
<name>A0A150WRT8_BDEBC</name>
<dbReference type="OrthoDB" id="482707at2"/>
<dbReference type="Pfam" id="PF14273">
    <property type="entry name" value="DUF4360"/>
    <property type="match status" value="1"/>
</dbReference>
<organism evidence="3 4">
    <name type="scientific">Bdellovibrio bacteriovorus</name>
    <dbReference type="NCBI Taxonomy" id="959"/>
    <lineage>
        <taxon>Bacteria</taxon>
        <taxon>Pseudomonadati</taxon>
        <taxon>Bdellovibrionota</taxon>
        <taxon>Bdellovibrionia</taxon>
        <taxon>Bdellovibrionales</taxon>
        <taxon>Pseudobdellovibrionaceae</taxon>
        <taxon>Bdellovibrio</taxon>
    </lineage>
</organism>
<accession>A0A150WRT8</accession>
<dbReference type="Proteomes" id="UP000075320">
    <property type="component" value="Unassembled WGS sequence"/>
</dbReference>
<dbReference type="RefSeq" id="WP_061834673.1">
    <property type="nucleotide sequence ID" value="NZ_LUKE01000001.1"/>
</dbReference>
<feature type="region of interest" description="Disordered" evidence="1">
    <location>
        <begin position="26"/>
        <end position="48"/>
    </location>
</feature>
<feature type="signal peptide" evidence="2">
    <location>
        <begin position="1"/>
        <end position="22"/>
    </location>
</feature>
<dbReference type="PANTHER" id="PTHR38847:SF1">
    <property type="entry name" value="PSEUDOURIDINE SYNTHASE RSUA_RLUA-LIKE DOMAIN-CONTAINING PROTEIN"/>
    <property type="match status" value="1"/>
</dbReference>
<reference evidence="3 4" key="1">
    <citation type="submission" date="2016-03" db="EMBL/GenBank/DDBJ databases">
        <authorList>
            <person name="Ploux O."/>
        </authorList>
    </citation>
    <scope>NUCLEOTIDE SEQUENCE [LARGE SCALE GENOMIC DNA]</scope>
    <source>
        <strain evidence="3 4">R0</strain>
    </source>
</reference>
<sequence>MKKLYLVLVLTTLILFTALAKAQSQTEPLEPGEEDFADSSAGDFGNDDSDPVTGVQLGQVQLAGSGCSGDTARAVLSPDGKAVSILFDNFVAQAGGNAPRRTELSCTTRIPIQTPPGYQAMVTRLDYRGFASVAPSGGRAVLKTFFQILNWNNARPLSPVIKRRKVFNQQRQGGFVTTSRLRVRNFYHGCGEKFLLNVDTRLIGVSRTGRDETFIALDTTDVSSKVTYFLRWKRCR</sequence>
<evidence type="ECO:0000313" key="4">
    <source>
        <dbReference type="Proteomes" id="UP000075320"/>
    </source>
</evidence>
<evidence type="ECO:0000313" key="3">
    <source>
        <dbReference type="EMBL" id="KYG67096.1"/>
    </source>
</evidence>
<protein>
    <recommendedName>
        <fullName evidence="5">DUF4360 domain-containing protein</fullName>
    </recommendedName>
</protein>
<feature type="chain" id="PRO_5007573664" description="DUF4360 domain-containing protein" evidence="2">
    <location>
        <begin position="23"/>
        <end position="236"/>
    </location>
</feature>